<evidence type="ECO:0000256" key="1">
    <source>
        <dbReference type="SAM" id="MobiDB-lite"/>
    </source>
</evidence>
<proteinExistence type="predicted"/>
<name>A0A8J3LY62_9ACTN</name>
<dbReference type="EMBL" id="BONV01000012">
    <property type="protein sequence ID" value="GIG80024.1"/>
    <property type="molecule type" value="Genomic_DNA"/>
</dbReference>
<dbReference type="Proteomes" id="UP000630097">
    <property type="component" value="Unassembled WGS sequence"/>
</dbReference>
<comment type="caution">
    <text evidence="2">The sequence shown here is derived from an EMBL/GenBank/DDBJ whole genome shotgun (WGS) entry which is preliminary data.</text>
</comment>
<accession>A0A8J3LY62</accession>
<feature type="region of interest" description="Disordered" evidence="1">
    <location>
        <begin position="1"/>
        <end position="29"/>
    </location>
</feature>
<sequence>MEGAADGNGAVLNGAGPGEGTVPAHIGDDGAVARRSNTRLRRMNAWAVPPTQGTRNHVHAATVSCQLPGVSTPAPTKGTRAANMAK</sequence>
<gene>
    <name evidence="2" type="ORF">Pka01_31510</name>
</gene>
<keyword evidence="3" id="KW-1185">Reference proteome</keyword>
<protein>
    <submittedName>
        <fullName evidence="2">Uncharacterized protein</fullName>
    </submittedName>
</protein>
<organism evidence="2 3">
    <name type="scientific">Planotetraspora kaengkrachanensis</name>
    <dbReference type="NCBI Taxonomy" id="575193"/>
    <lineage>
        <taxon>Bacteria</taxon>
        <taxon>Bacillati</taxon>
        <taxon>Actinomycetota</taxon>
        <taxon>Actinomycetes</taxon>
        <taxon>Streptosporangiales</taxon>
        <taxon>Streptosporangiaceae</taxon>
        <taxon>Planotetraspora</taxon>
    </lineage>
</organism>
<evidence type="ECO:0000313" key="3">
    <source>
        <dbReference type="Proteomes" id="UP000630097"/>
    </source>
</evidence>
<evidence type="ECO:0000313" key="2">
    <source>
        <dbReference type="EMBL" id="GIG80024.1"/>
    </source>
</evidence>
<dbReference type="AlphaFoldDB" id="A0A8J3LY62"/>
<reference evidence="2 3" key="1">
    <citation type="submission" date="2021-01" db="EMBL/GenBank/DDBJ databases">
        <title>Whole genome shotgun sequence of Planotetraspora kaengkrachanensis NBRC 104272.</title>
        <authorList>
            <person name="Komaki H."/>
            <person name="Tamura T."/>
        </authorList>
    </citation>
    <scope>NUCLEOTIDE SEQUENCE [LARGE SCALE GENOMIC DNA]</scope>
    <source>
        <strain evidence="2 3">NBRC 104272</strain>
    </source>
</reference>